<dbReference type="InterPro" id="IPR013320">
    <property type="entry name" value="ConA-like_dom_sf"/>
</dbReference>
<feature type="chain" id="PRO_5016366034" evidence="2">
    <location>
        <begin position="32"/>
        <end position="279"/>
    </location>
</feature>
<dbReference type="GO" id="GO:0005975">
    <property type="term" value="P:carbohydrate metabolic process"/>
    <property type="evidence" value="ECO:0007669"/>
    <property type="project" value="InterPro"/>
</dbReference>
<keyword evidence="4" id="KW-0378">Hydrolase</keyword>
<name>A0A316L018_9FLAO</name>
<sequence length="279" mass="31460">MKYFKNKTIQSVVLKCFAVILVVTISGCSTDETQTVANFTNLVLDENFDTDGAPNSEVWGFDIGNGIDGWGNQELQYYTNRSENVTIQNGVLLITAQQESFEGSEYTSARLLTKDKFEQRYGRFEARIRLPFGQGIWPAFWMLGADIDENPWPGAGEIDIMEYRGQNPTVLIGSVHGPGYSGGEAISKEYTLENDRFDTGFHIFGIEWGPEFVNFYVDDVLYNQITPEDLTGPWVFDKPFYILMNLAVGGTFVGSPNAETEFPQTMLVDYVRVYKNNTD</sequence>
<keyword evidence="5" id="KW-1185">Reference proteome</keyword>
<dbReference type="EMBL" id="QGEG01000002">
    <property type="protein sequence ID" value="PWL39181.1"/>
    <property type="molecule type" value="Genomic_DNA"/>
</dbReference>
<comment type="similarity">
    <text evidence="1">Belongs to the glycosyl hydrolase 16 family.</text>
</comment>
<dbReference type="CDD" id="cd08023">
    <property type="entry name" value="GH16_laminarinase_like"/>
    <property type="match status" value="1"/>
</dbReference>
<evidence type="ECO:0000313" key="5">
    <source>
        <dbReference type="Proteomes" id="UP000245762"/>
    </source>
</evidence>
<accession>A0A316L018</accession>
<evidence type="ECO:0000256" key="1">
    <source>
        <dbReference type="ARBA" id="ARBA00006865"/>
    </source>
</evidence>
<organism evidence="4 5">
    <name type="scientific">Flagellimonas aquimarina</name>
    <dbReference type="NCBI Taxonomy" id="2201895"/>
    <lineage>
        <taxon>Bacteria</taxon>
        <taxon>Pseudomonadati</taxon>
        <taxon>Bacteroidota</taxon>
        <taxon>Flavobacteriia</taxon>
        <taxon>Flavobacteriales</taxon>
        <taxon>Flavobacteriaceae</taxon>
        <taxon>Flagellimonas</taxon>
    </lineage>
</organism>
<dbReference type="SUPFAM" id="SSF49899">
    <property type="entry name" value="Concanavalin A-like lectins/glucanases"/>
    <property type="match status" value="1"/>
</dbReference>
<dbReference type="RefSeq" id="WP_109663667.1">
    <property type="nucleotide sequence ID" value="NZ_QGEG01000002.1"/>
</dbReference>
<feature type="domain" description="GH16" evidence="3">
    <location>
        <begin position="48"/>
        <end position="279"/>
    </location>
</feature>
<dbReference type="GO" id="GO:0004553">
    <property type="term" value="F:hydrolase activity, hydrolyzing O-glycosyl compounds"/>
    <property type="evidence" value="ECO:0007669"/>
    <property type="project" value="InterPro"/>
</dbReference>
<evidence type="ECO:0000256" key="2">
    <source>
        <dbReference type="SAM" id="SignalP"/>
    </source>
</evidence>
<dbReference type="PANTHER" id="PTHR10963:SF55">
    <property type="entry name" value="GLYCOSIDE HYDROLASE FAMILY 16 PROTEIN"/>
    <property type="match status" value="1"/>
</dbReference>
<dbReference type="InterPro" id="IPR050546">
    <property type="entry name" value="Glycosyl_Hydrlase_16"/>
</dbReference>
<comment type="caution">
    <text evidence="4">The sequence shown here is derived from an EMBL/GenBank/DDBJ whole genome shotgun (WGS) entry which is preliminary data.</text>
</comment>
<dbReference type="PROSITE" id="PS51762">
    <property type="entry name" value="GH16_2"/>
    <property type="match status" value="1"/>
</dbReference>
<dbReference type="OrthoDB" id="9809583at2"/>
<evidence type="ECO:0000259" key="3">
    <source>
        <dbReference type="PROSITE" id="PS51762"/>
    </source>
</evidence>
<reference evidence="4 5" key="1">
    <citation type="submission" date="2018-05" db="EMBL/GenBank/DDBJ databases">
        <title>Complete genome sequence of Flagellimonas aquimarina ECD12 isolated from seaweed Ecklonia cava.</title>
        <authorList>
            <person name="Choi S."/>
            <person name="Seong C."/>
        </authorList>
    </citation>
    <scope>NUCLEOTIDE SEQUENCE [LARGE SCALE GENOMIC DNA]</scope>
    <source>
        <strain evidence="4 5">ECD12</strain>
    </source>
</reference>
<evidence type="ECO:0000313" key="4">
    <source>
        <dbReference type="EMBL" id="PWL39181.1"/>
    </source>
</evidence>
<dbReference type="Proteomes" id="UP000245762">
    <property type="component" value="Unassembled WGS sequence"/>
</dbReference>
<dbReference type="Pfam" id="PF00722">
    <property type="entry name" value="Glyco_hydro_16"/>
    <property type="match status" value="1"/>
</dbReference>
<dbReference type="Gene3D" id="2.60.120.200">
    <property type="match status" value="1"/>
</dbReference>
<keyword evidence="2" id="KW-0732">Signal</keyword>
<dbReference type="InterPro" id="IPR000757">
    <property type="entry name" value="Beta-glucanase-like"/>
</dbReference>
<dbReference type="PROSITE" id="PS51257">
    <property type="entry name" value="PROKAR_LIPOPROTEIN"/>
    <property type="match status" value="1"/>
</dbReference>
<protein>
    <submittedName>
        <fullName evidence="4">Glycosyl hydrolase family 16</fullName>
    </submittedName>
</protein>
<dbReference type="PANTHER" id="PTHR10963">
    <property type="entry name" value="GLYCOSYL HYDROLASE-RELATED"/>
    <property type="match status" value="1"/>
</dbReference>
<dbReference type="AlphaFoldDB" id="A0A316L018"/>
<gene>
    <name evidence="4" type="ORF">DKG77_07830</name>
</gene>
<feature type="signal peptide" evidence="2">
    <location>
        <begin position="1"/>
        <end position="31"/>
    </location>
</feature>
<proteinExistence type="inferred from homology"/>